<proteinExistence type="predicted"/>
<dbReference type="Proteomes" id="UP001596226">
    <property type="component" value="Unassembled WGS sequence"/>
</dbReference>
<feature type="region of interest" description="Disordered" evidence="1">
    <location>
        <begin position="816"/>
        <end position="845"/>
    </location>
</feature>
<protein>
    <submittedName>
        <fullName evidence="2">Uncharacterized protein</fullName>
    </submittedName>
</protein>
<evidence type="ECO:0000313" key="3">
    <source>
        <dbReference type="Proteomes" id="UP001596226"/>
    </source>
</evidence>
<comment type="caution">
    <text evidence="2">The sequence shown here is derived from an EMBL/GenBank/DDBJ whole genome shotgun (WGS) entry which is preliminary data.</text>
</comment>
<gene>
    <name evidence="2" type="ORF">ACFQGL_12640</name>
</gene>
<organism evidence="2 3">
    <name type="scientific">Micromonospora vulcania</name>
    <dbReference type="NCBI Taxonomy" id="1441873"/>
    <lineage>
        <taxon>Bacteria</taxon>
        <taxon>Bacillati</taxon>
        <taxon>Actinomycetota</taxon>
        <taxon>Actinomycetes</taxon>
        <taxon>Micromonosporales</taxon>
        <taxon>Micromonosporaceae</taxon>
        <taxon>Micromonospora</taxon>
    </lineage>
</organism>
<reference evidence="3" key="1">
    <citation type="journal article" date="2019" name="Int. J. Syst. Evol. Microbiol.">
        <title>The Global Catalogue of Microorganisms (GCM) 10K type strain sequencing project: providing services to taxonomists for standard genome sequencing and annotation.</title>
        <authorList>
            <consortium name="The Broad Institute Genomics Platform"/>
            <consortium name="The Broad Institute Genome Sequencing Center for Infectious Disease"/>
            <person name="Wu L."/>
            <person name="Ma J."/>
        </authorList>
    </citation>
    <scope>NUCLEOTIDE SEQUENCE [LARGE SCALE GENOMIC DNA]</scope>
    <source>
        <strain evidence="3">CGMCC 4.7144</strain>
    </source>
</reference>
<keyword evidence="3" id="KW-1185">Reference proteome</keyword>
<dbReference type="RefSeq" id="WP_377510377.1">
    <property type="nucleotide sequence ID" value="NZ_JBHSQS010000006.1"/>
</dbReference>
<sequence length="1770" mass="184931">MTTYDELVALRQPQRAAVLAATIGDLDQGVPLVLLPVRLETRYDTDPASTRLRIRVYPDDIHLDAHEPELTDAEAEAGRAYWRACWTAAEQPDRQRAWTLLVTSVGPERAAWISRALTPVNPRTDPEPLFPGHATRAGRWTRAVRAELLPDCWRAEAWRGGVRIATATGSLIRRPLPAGPDPADTGGGLIDDGMRWMTDFGAALDAGMGLVLDLPDRDPVDLLTVVGVRATEPPDAGLADLLRAHRYGLGDGLDLVAHGAPTNNDEQARSAYVGAPFADPFTPAAGPVAGDGGDADRLASALGVPIATFDDLPGAAQRRAALEVDLATLLWPGTWGYYLTQLLRLDEFDQEGPAWRRWIIDSVRAGGPLPVLRVGRQPYGVLPVTSLDRWRPGRTAGLVSVELVPARKGTATRLRVFGGLTDQAVWTFLEPRVFALPSPAAARLVAAATDPSTSGERTRIVIAYAGDADPATGGITCLRIGLDDGGPTGPAALRIGPVPGGFPARRLQGLAVAVGRRDVAFVLQFEPTRPKLRPQTAVLVGSGFNGSTVRAWSALVDITARLTATERVTSAALLPSKDRYDLVVVTEETAAAPDTPLARWHVGHGLDADGQVAGWSGPLPVGPASATGIGSVGTALTVTDVDGDGAPEALLAAYRTYPDGTVTAGYTVGVTPTDGVFTWPAGWYANLGQPPADLRGAALVAVPWTPFRESTSGLGTPSRQVNLLRRLAERWREASAGAAHVHDGDRDPDRTLLDLLATDAVSQTFEARPFVGAAVLESTARVLGRGQPTGSAAAVVAALLDDLGITPGRPVRLGRGGYTDVASPVEPPKPGQDLTGTAAGPDRDRPLPWLREMLDATPAELHDNWIGADEPLLARLVRHSLLQAYADAAFAMVPVPTADPPPLPEPELVDLVDLTKPDPVVTRTLTSWRHLSTATYQGRPLAEVLYKAARDANPPPQVRPLAETLSALGRLAEIPAGELARLTGGALDLATHRLDAWITAVATERLGQLRGTRRTGAHTGGYGFVRDLRPATGSPSTGYVHAPSMTHAATAAVLRSGHLTHPGGELAVDLSSGRVRAALDVLGALRQGQSLGAALGYRFERALSDAGAARYLTAVRQLVPLDVGLLTPAPEGVDVSTVAAMVTTDGLALLALAEGAGLPWGTTPPGQQQALPTPGSADQRAIDAAIERVADVADAIADIGVAEGVHQLLQRNPIRAAGTLDALTRGEVPASDDPDVLRTPRQGTGVTHRLLVVAPDPGSKVAASALAAWPATVAQRARHARASAEPRLNAWAALTLGDPARVFFRVASAGGEPEEFSLAEVGLSPWDVLAASAPGVASLAQTNLGRRLLRHAQASLGTTDLTLVTEPAEDWDVDRLSVPELLTLAESGRNLIMGARAAHAGDLRAGTAQDPARDDADLAARASTARASLTAAVNDLRPYFTLDADQRATVDALYPGMDTGGLTNLLDLPAYRDVTAAANAVRLPTMPADGLLDVLDRLSGFGIADAAAPPASADVEADRADLAVRARAAHIQAVERLAASTRATAEGDGPAAVESLFGEGFRVLPLFEPGVPTVATPSGATDDEVAGWLDGVATVRAGAARLQDFLLGSEVTGGDPGGWDVVQLPAGAATRWVALAPDPGGPRIPAGCVSVVVSGPDPTWRESAAAALLVDAWVEVVPSTQENTAIAFHLDTPDATAPQSILLAVAPDPGRRWTWDALGDVVAETAALAQIRAVDPDLVPAYGHLLPALLLPHNIGGDPGGDTVSTRFEG</sequence>
<accession>A0ABW1H6X5</accession>
<evidence type="ECO:0000256" key="1">
    <source>
        <dbReference type="SAM" id="MobiDB-lite"/>
    </source>
</evidence>
<name>A0ABW1H6X5_9ACTN</name>
<dbReference type="EMBL" id="JBHSQS010000006">
    <property type="protein sequence ID" value="MFC5924192.1"/>
    <property type="molecule type" value="Genomic_DNA"/>
</dbReference>
<evidence type="ECO:0000313" key="2">
    <source>
        <dbReference type="EMBL" id="MFC5924192.1"/>
    </source>
</evidence>